<comment type="subcellular location">
    <subcellularLocation>
        <location evidence="1">Secreted</location>
    </subcellularLocation>
</comment>
<evidence type="ECO:0000313" key="13">
    <source>
        <dbReference type="EMBL" id="KAK6191623.1"/>
    </source>
</evidence>
<protein>
    <recommendedName>
        <fullName evidence="12">L-dopachrome isomerase</fullName>
        <ecNumber evidence="9">5.3.2.1</ecNumber>
        <ecNumber evidence="8">5.3.3.12</ecNumber>
    </recommendedName>
    <alternativeName>
        <fullName evidence="10">L-dopachrome tautomerase</fullName>
    </alternativeName>
    <alternativeName>
        <fullName evidence="11">Phenylpyruvate tautomerase</fullName>
    </alternativeName>
</protein>
<dbReference type="SUPFAM" id="SSF55331">
    <property type="entry name" value="Tautomerase/MIF"/>
    <property type="match status" value="1"/>
</dbReference>
<comment type="catalytic activity">
    <reaction evidence="6">
        <text>3-phenylpyruvate = enol-phenylpyruvate</text>
        <dbReference type="Rhea" id="RHEA:17097"/>
        <dbReference type="ChEBI" id="CHEBI:16815"/>
        <dbReference type="ChEBI" id="CHEBI:18005"/>
        <dbReference type="EC" id="5.3.2.1"/>
    </reaction>
</comment>
<evidence type="ECO:0000256" key="2">
    <source>
        <dbReference type="ARBA" id="ARBA00005851"/>
    </source>
</evidence>
<evidence type="ECO:0000256" key="10">
    <source>
        <dbReference type="ARBA" id="ARBA00041631"/>
    </source>
</evidence>
<dbReference type="InterPro" id="IPR014347">
    <property type="entry name" value="Tautomerase/MIF_sf"/>
</dbReference>
<dbReference type="GO" id="GO:0005615">
    <property type="term" value="C:extracellular space"/>
    <property type="evidence" value="ECO:0007669"/>
    <property type="project" value="UniProtKB-KW"/>
</dbReference>
<gene>
    <name evidence="13" type="ORF">SNE40_003266</name>
</gene>
<evidence type="ECO:0000256" key="4">
    <source>
        <dbReference type="ARBA" id="ARBA00022525"/>
    </source>
</evidence>
<dbReference type="PANTHER" id="PTHR11954">
    <property type="entry name" value="D-DOPACHROME DECARBOXYLASE"/>
    <property type="match status" value="1"/>
</dbReference>
<accession>A0AAN8KAQ2</accession>
<dbReference type="GO" id="GO:0004167">
    <property type="term" value="F:dopachrome isomerase activity"/>
    <property type="evidence" value="ECO:0007669"/>
    <property type="project" value="UniProtKB-EC"/>
</dbReference>
<comment type="caution">
    <text evidence="13">The sequence shown here is derived from an EMBL/GenBank/DDBJ whole genome shotgun (WGS) entry which is preliminary data.</text>
</comment>
<dbReference type="Gene3D" id="3.30.429.10">
    <property type="entry name" value="Macrophage Migration Inhibitory Factor"/>
    <property type="match status" value="1"/>
</dbReference>
<dbReference type="EC" id="5.3.3.12" evidence="8"/>
<comment type="catalytic activity">
    <reaction evidence="7">
        <text>L-dopachrome = 5,6-dihydroxyindole-2-carboxylate</text>
        <dbReference type="Rhea" id="RHEA:13041"/>
        <dbReference type="ChEBI" id="CHEBI:16875"/>
        <dbReference type="ChEBI" id="CHEBI:57509"/>
        <dbReference type="EC" id="5.3.3.12"/>
    </reaction>
</comment>
<evidence type="ECO:0000256" key="5">
    <source>
        <dbReference type="ARBA" id="ARBA00023235"/>
    </source>
</evidence>
<evidence type="ECO:0000256" key="11">
    <source>
        <dbReference type="ARBA" id="ARBA00041912"/>
    </source>
</evidence>
<sequence length="121" mass="13179">MPSFSLITNLSQGKIPVDFLTQASNLIATALGKPESYVTVRIEADAQMIFGGSNEPCGTAELSSIGRLGIEENKVLAKTIGEFLEKQLGLKQNRVYIRFIDIPRAELGFSGTTFEELLGKK</sequence>
<proteinExistence type="inferred from homology"/>
<evidence type="ECO:0000256" key="1">
    <source>
        <dbReference type="ARBA" id="ARBA00004613"/>
    </source>
</evidence>
<keyword evidence="5" id="KW-0413">Isomerase</keyword>
<keyword evidence="4" id="KW-0964">Secreted</keyword>
<evidence type="ECO:0000256" key="6">
    <source>
        <dbReference type="ARBA" id="ARBA00036735"/>
    </source>
</evidence>
<evidence type="ECO:0000313" key="14">
    <source>
        <dbReference type="Proteomes" id="UP001347796"/>
    </source>
</evidence>
<dbReference type="Proteomes" id="UP001347796">
    <property type="component" value="Unassembled WGS sequence"/>
</dbReference>
<dbReference type="InterPro" id="IPR001398">
    <property type="entry name" value="Macrophage_inhib_fac"/>
</dbReference>
<dbReference type="Pfam" id="PF01187">
    <property type="entry name" value="MIF"/>
    <property type="match status" value="1"/>
</dbReference>
<evidence type="ECO:0000256" key="3">
    <source>
        <dbReference type="ARBA" id="ARBA00022514"/>
    </source>
</evidence>
<dbReference type="GO" id="GO:0050178">
    <property type="term" value="F:phenylpyruvate tautomerase activity"/>
    <property type="evidence" value="ECO:0007669"/>
    <property type="project" value="UniProtKB-EC"/>
</dbReference>
<name>A0AAN8KAQ2_PATCE</name>
<dbReference type="AlphaFoldDB" id="A0AAN8KAQ2"/>
<evidence type="ECO:0000256" key="7">
    <source>
        <dbReference type="ARBA" id="ARBA00036823"/>
    </source>
</evidence>
<organism evidence="13 14">
    <name type="scientific">Patella caerulea</name>
    <name type="common">Rayed Mediterranean limpet</name>
    <dbReference type="NCBI Taxonomy" id="87958"/>
    <lineage>
        <taxon>Eukaryota</taxon>
        <taxon>Metazoa</taxon>
        <taxon>Spiralia</taxon>
        <taxon>Lophotrochozoa</taxon>
        <taxon>Mollusca</taxon>
        <taxon>Gastropoda</taxon>
        <taxon>Patellogastropoda</taxon>
        <taxon>Patelloidea</taxon>
        <taxon>Patellidae</taxon>
        <taxon>Patella</taxon>
    </lineage>
</organism>
<evidence type="ECO:0000256" key="8">
    <source>
        <dbReference type="ARBA" id="ARBA00038932"/>
    </source>
</evidence>
<dbReference type="EC" id="5.3.2.1" evidence="9"/>
<dbReference type="EMBL" id="JAZGQO010000002">
    <property type="protein sequence ID" value="KAK6191623.1"/>
    <property type="molecule type" value="Genomic_DNA"/>
</dbReference>
<keyword evidence="14" id="KW-1185">Reference proteome</keyword>
<comment type="similarity">
    <text evidence="2">Belongs to the MIF family.</text>
</comment>
<dbReference type="PANTHER" id="PTHR11954:SF6">
    <property type="entry name" value="MACROPHAGE MIGRATION INHIBITORY FACTOR"/>
    <property type="match status" value="1"/>
</dbReference>
<evidence type="ECO:0000256" key="9">
    <source>
        <dbReference type="ARBA" id="ARBA00039086"/>
    </source>
</evidence>
<dbReference type="GO" id="GO:0005125">
    <property type="term" value="F:cytokine activity"/>
    <property type="evidence" value="ECO:0007669"/>
    <property type="project" value="UniProtKB-KW"/>
</dbReference>
<evidence type="ECO:0000256" key="12">
    <source>
        <dbReference type="ARBA" id="ARBA00042730"/>
    </source>
</evidence>
<reference evidence="13 14" key="1">
    <citation type="submission" date="2024-01" db="EMBL/GenBank/DDBJ databases">
        <title>The genome of the rayed Mediterranean limpet Patella caerulea (Linnaeus, 1758).</title>
        <authorList>
            <person name="Anh-Thu Weber A."/>
            <person name="Halstead-Nussloch G."/>
        </authorList>
    </citation>
    <scope>NUCLEOTIDE SEQUENCE [LARGE SCALE GENOMIC DNA]</scope>
    <source>
        <strain evidence="13">AATW-2023a</strain>
        <tissue evidence="13">Whole specimen</tissue>
    </source>
</reference>
<keyword evidence="3" id="KW-0202">Cytokine</keyword>